<keyword evidence="3" id="KW-0830">Ubiquinone</keyword>
<comment type="caution">
    <text evidence="3">The sequence shown here is derived from an EMBL/GenBank/DDBJ whole genome shotgun (WGS) entry which is preliminary data.</text>
</comment>
<dbReference type="InterPro" id="IPR050447">
    <property type="entry name" value="Erg6_SMT_methyltransf"/>
</dbReference>
<keyword evidence="1" id="KW-0808">Transferase</keyword>
<keyword evidence="4" id="KW-1185">Reference proteome</keyword>
<accession>A0A7W8ET65</accession>
<feature type="domain" description="Methyltransferase type 11" evidence="2">
    <location>
        <begin position="80"/>
        <end position="177"/>
    </location>
</feature>
<dbReference type="RefSeq" id="WP_229879140.1">
    <property type="nucleotide sequence ID" value="NZ_BMSQ01000010.1"/>
</dbReference>
<dbReference type="GO" id="GO:0008757">
    <property type="term" value="F:S-adenosylmethionine-dependent methyltransferase activity"/>
    <property type="evidence" value="ECO:0007669"/>
    <property type="project" value="InterPro"/>
</dbReference>
<sequence>MAAEAQGTAPTPDEVGAMYDQYGDLLADLLGSSAVHIGMYVPHGTRAPVTTLVDMADVAQDRQTEHLIDTFDPAPGTRVLDIGCGTGAPALRLAQRTGCRVTGITVSRTQLARCQERQAVHPAAERVEFAYGNAMALEYDDASFDAAWSIDCVPHLSDRALGLREALRVLKPGGRFLLTEFTLRGTPTEAEMSAYTTLWACPPLRPFAALIGEIDEAGFQVEQVQDMTTNAVLCGELMGVLYQDRREEIERRFGKEALTHTDPLIGPFRSFTRRHTGYHVLVLRKPAG</sequence>
<dbReference type="CDD" id="cd02440">
    <property type="entry name" value="AdoMet_MTases"/>
    <property type="match status" value="1"/>
</dbReference>
<dbReference type="EMBL" id="JACHJD010000002">
    <property type="protein sequence ID" value="MBB5102434.1"/>
    <property type="molecule type" value="Genomic_DNA"/>
</dbReference>
<dbReference type="InterPro" id="IPR029063">
    <property type="entry name" value="SAM-dependent_MTases_sf"/>
</dbReference>
<dbReference type="Pfam" id="PF08241">
    <property type="entry name" value="Methyltransf_11"/>
    <property type="match status" value="1"/>
</dbReference>
<gene>
    <name evidence="3" type="ORF">FHS40_001487</name>
</gene>
<reference evidence="3 4" key="1">
    <citation type="submission" date="2020-08" db="EMBL/GenBank/DDBJ databases">
        <title>Genomic Encyclopedia of Type Strains, Phase III (KMG-III): the genomes of soil and plant-associated and newly described type strains.</title>
        <authorList>
            <person name="Whitman W."/>
        </authorList>
    </citation>
    <scope>NUCLEOTIDE SEQUENCE [LARGE SCALE GENOMIC DNA]</scope>
    <source>
        <strain evidence="3 4">CECT 3146</strain>
    </source>
</reference>
<dbReference type="GO" id="GO:0032259">
    <property type="term" value="P:methylation"/>
    <property type="evidence" value="ECO:0007669"/>
    <property type="project" value="UniProtKB-KW"/>
</dbReference>
<evidence type="ECO:0000313" key="3">
    <source>
        <dbReference type="EMBL" id="MBB5102434.1"/>
    </source>
</evidence>
<dbReference type="Proteomes" id="UP000549009">
    <property type="component" value="Unassembled WGS sequence"/>
</dbReference>
<evidence type="ECO:0000259" key="2">
    <source>
        <dbReference type="Pfam" id="PF08241"/>
    </source>
</evidence>
<keyword evidence="3" id="KW-0489">Methyltransferase</keyword>
<name>A0A7W8ET65_STRST</name>
<dbReference type="AlphaFoldDB" id="A0A7W8ET65"/>
<protein>
    <submittedName>
        <fullName evidence="3">Ubiquinone/menaquinone biosynthesis C-methylase UbiE</fullName>
    </submittedName>
</protein>
<dbReference type="Gene3D" id="3.40.50.150">
    <property type="entry name" value="Vaccinia Virus protein VP39"/>
    <property type="match status" value="1"/>
</dbReference>
<organism evidence="3 4">
    <name type="scientific">Streptomyces spectabilis</name>
    <dbReference type="NCBI Taxonomy" id="68270"/>
    <lineage>
        <taxon>Bacteria</taxon>
        <taxon>Bacillati</taxon>
        <taxon>Actinomycetota</taxon>
        <taxon>Actinomycetes</taxon>
        <taxon>Kitasatosporales</taxon>
        <taxon>Streptomycetaceae</taxon>
        <taxon>Streptomyces</taxon>
    </lineage>
</organism>
<proteinExistence type="predicted"/>
<dbReference type="InterPro" id="IPR013216">
    <property type="entry name" value="Methyltransf_11"/>
</dbReference>
<dbReference type="SUPFAM" id="SSF53335">
    <property type="entry name" value="S-adenosyl-L-methionine-dependent methyltransferases"/>
    <property type="match status" value="1"/>
</dbReference>
<evidence type="ECO:0000313" key="4">
    <source>
        <dbReference type="Proteomes" id="UP000549009"/>
    </source>
</evidence>
<dbReference type="PANTHER" id="PTHR44068:SF11">
    <property type="entry name" value="GERANYL DIPHOSPHATE 2-C-METHYLTRANSFERASE"/>
    <property type="match status" value="1"/>
</dbReference>
<evidence type="ECO:0000256" key="1">
    <source>
        <dbReference type="ARBA" id="ARBA00022679"/>
    </source>
</evidence>
<dbReference type="PANTHER" id="PTHR44068">
    <property type="entry name" value="ZGC:194242"/>
    <property type="match status" value="1"/>
</dbReference>